<dbReference type="GO" id="GO:0004832">
    <property type="term" value="F:valine-tRNA ligase activity"/>
    <property type="evidence" value="ECO:0007669"/>
    <property type="project" value="UniProtKB-EC"/>
</dbReference>
<dbReference type="GO" id="GO:0005739">
    <property type="term" value="C:mitochondrion"/>
    <property type="evidence" value="ECO:0007669"/>
    <property type="project" value="UniProtKB-SubCell"/>
</dbReference>
<keyword evidence="7 14" id="KW-0547">Nucleotide-binding</keyword>
<dbReference type="InterPro" id="IPR002303">
    <property type="entry name" value="Valyl-tRNA_ligase"/>
</dbReference>
<dbReference type="PANTHER" id="PTHR11946:SF109">
    <property type="entry name" value="VALINE--TRNA LIGASE"/>
    <property type="match status" value="1"/>
</dbReference>
<dbReference type="HAMAP" id="MF_02004">
    <property type="entry name" value="Val_tRNA_synth_type1"/>
    <property type="match status" value="1"/>
</dbReference>
<dbReference type="InterPro" id="IPR002300">
    <property type="entry name" value="aa-tRNA-synth_Ia"/>
</dbReference>
<evidence type="ECO:0000256" key="10">
    <source>
        <dbReference type="ARBA" id="ARBA00023146"/>
    </source>
</evidence>
<dbReference type="FunFam" id="3.90.740.10:FF:000005">
    <property type="entry name" value="Valine--tRNA ligase, mitochondrial"/>
    <property type="match status" value="1"/>
</dbReference>
<keyword evidence="19" id="KW-1185">Reference proteome</keyword>
<dbReference type="Proteomes" id="UP000241462">
    <property type="component" value="Unassembled WGS sequence"/>
</dbReference>
<dbReference type="InterPro" id="IPR001412">
    <property type="entry name" value="aa-tRNA-synth_I_CS"/>
</dbReference>
<evidence type="ECO:0000256" key="7">
    <source>
        <dbReference type="ARBA" id="ARBA00022741"/>
    </source>
</evidence>
<dbReference type="InterPro" id="IPR013155">
    <property type="entry name" value="M/V/L/I-tRNA-synth_anticd-bd"/>
</dbReference>
<evidence type="ECO:0000256" key="8">
    <source>
        <dbReference type="ARBA" id="ARBA00022840"/>
    </source>
</evidence>
<evidence type="ECO:0000256" key="2">
    <source>
        <dbReference type="ARBA" id="ARBA00004496"/>
    </source>
</evidence>
<feature type="region of interest" description="Disordered" evidence="15">
    <location>
        <begin position="1"/>
        <end position="117"/>
    </location>
</feature>
<evidence type="ECO:0000313" key="18">
    <source>
        <dbReference type="EMBL" id="PSR80812.1"/>
    </source>
</evidence>
<dbReference type="NCBIfam" id="TIGR00422">
    <property type="entry name" value="valS"/>
    <property type="match status" value="1"/>
</dbReference>
<keyword evidence="6 14" id="KW-0436">Ligase</keyword>
<evidence type="ECO:0000256" key="3">
    <source>
        <dbReference type="ARBA" id="ARBA00005594"/>
    </source>
</evidence>
<dbReference type="Gene3D" id="3.90.740.10">
    <property type="entry name" value="Valyl/Leucyl/Isoleucyl-tRNA synthetase, editing domain"/>
    <property type="match status" value="1"/>
</dbReference>
<feature type="compositionally biased region" description="Polar residues" evidence="15">
    <location>
        <begin position="19"/>
        <end position="29"/>
    </location>
</feature>
<dbReference type="FunCoup" id="A0A2T3A0W6">
    <property type="interactions" value="1159"/>
</dbReference>
<dbReference type="FunFam" id="3.40.50.620:FF:000020">
    <property type="entry name" value="Valine--tRNA ligase, mitochondrial"/>
    <property type="match status" value="1"/>
</dbReference>
<feature type="domain" description="Methionyl/Valyl/Leucyl/Isoleucyl-tRNA synthetase anticodon-binding" evidence="17">
    <location>
        <begin position="827"/>
        <end position="974"/>
    </location>
</feature>
<dbReference type="GO" id="GO:0005829">
    <property type="term" value="C:cytosol"/>
    <property type="evidence" value="ECO:0007669"/>
    <property type="project" value="TreeGrafter"/>
</dbReference>
<accession>A0A2T3A0W6</accession>
<protein>
    <recommendedName>
        <fullName evidence="12">Valine--tRNA ligase, mitochondrial</fullName>
        <ecNumber evidence="4">6.1.1.9</ecNumber>
    </recommendedName>
    <alternativeName>
        <fullName evidence="11">Valyl-tRNA synthetase</fullName>
    </alternativeName>
</protein>
<dbReference type="FunFam" id="1.10.730.10:FF:000009">
    <property type="entry name" value="Valine--tRNA ligase, mitochondrial"/>
    <property type="match status" value="1"/>
</dbReference>
<dbReference type="SUPFAM" id="SSF52374">
    <property type="entry name" value="Nucleotidylyl transferase"/>
    <property type="match status" value="1"/>
</dbReference>
<sequence>MATNSARGNPIAAADGPSAQGQATGTTAPPASDETKAAIQQTTTTGATGAHQAGQDAGAASAAGAGKVKSAKELEKERKKAEKLAKFQQKAAAAAKQTAPTGAPSKKAEKKAKAEEEALPAYVEDTPLGDKKRLRPLDDPFYKAYNPVAVESAWYQWWEKEGFFKPQFTETGDVKPAGAFTVVIPPPNCTGSLHMGHALGNSLEDIMTRWQRMLGKTTLFLPGCDHAGIATQSVVEKMLWRKEQKTRHDVGREKFLDLVWEWKQEYHDKINNAERKMGISVDWSREAFTMDKNLSAAVAECFVRLHEEGIIYRANRLVNWDCTLTTALSNLEVDQKELTGRTLLDVPGYDKKVEFGVIVHFQYPIEGSDEKVEVATTRIETMLGDTGIAVNPKDKRYTHLVGKFATHPFIEGRKLPIIADDYVDMEFGTGAVKLTPGHDPNDFKLGKDHNLEFINIFTDDGRLNENAGSYAGQRRFDVRYKIQDDLKAKGLYVDKKDNPMKVPLSERSKDVIEPLMKPQWWMAMKDMAGEAVKAVNDGDIKIGPESAEKNFHRWMNSIQDWCISRQLWWGHQCPVWFAKVEGEDEEDTSNNDRWFSGRTEEEAQAKAAKALAGKTFTLERDPDVLDTWFSSGLWPFSTLGWPNPDAQDFKKLYPTSVLETGWDILFFWVARMIMLGKKLTGDVPFKEVYCHSLIRDSDGRKMSKSLGNVIDPLDVIRGIQLDDLHAKLLTGNLAPGEVKKATAYQKAAFPAGIPECGTDALRFCLAAYTTGGGDINFDVKVMHAYRRFANKIYQASKYVIGKIETVEGFVPAKTARTLQGHESLSELWILSKMNAAAKEVNEALEQREFMRAANTVYNYIYANLCDVYIENSKGIIQDGTKAEAESALQTLYTTLEAALLLIHPFMPFVTEELWQRLPRRPEDKTRSVMLASYPVHIPELDQPAAEEAYELVLNSSKGIRSLLAEYALKEDAQIYIQAAAGLPDTAAVHKTIEEQVNSIRSLSGKGIGSITIAKPDDARPAGCVAYPIGASGTVYLHIKGRVDLDAELDKAAKKLDKTKLAADKQRKLVSGADYVAKVAVATQEADRKRLADLESEEKGFAATIEELKHLKLE</sequence>
<organism evidence="18 19">
    <name type="scientific">Coniella lustricola</name>
    <dbReference type="NCBI Taxonomy" id="2025994"/>
    <lineage>
        <taxon>Eukaryota</taxon>
        <taxon>Fungi</taxon>
        <taxon>Dikarya</taxon>
        <taxon>Ascomycota</taxon>
        <taxon>Pezizomycotina</taxon>
        <taxon>Sordariomycetes</taxon>
        <taxon>Sordariomycetidae</taxon>
        <taxon>Diaporthales</taxon>
        <taxon>Schizoparmaceae</taxon>
        <taxon>Coniella</taxon>
    </lineage>
</organism>
<proteinExistence type="inferred from homology"/>
<feature type="domain" description="Aminoacyl-tRNA synthetase class Ia" evidence="16">
    <location>
        <begin position="154"/>
        <end position="778"/>
    </location>
</feature>
<keyword evidence="8 14" id="KW-0067">ATP-binding</keyword>
<evidence type="ECO:0000256" key="14">
    <source>
        <dbReference type="RuleBase" id="RU363035"/>
    </source>
</evidence>
<dbReference type="InterPro" id="IPR014729">
    <property type="entry name" value="Rossmann-like_a/b/a_fold"/>
</dbReference>
<dbReference type="InParanoid" id="A0A2T3A0W6"/>
<dbReference type="SUPFAM" id="SSF47323">
    <property type="entry name" value="Anticodon-binding domain of a subclass of class I aminoacyl-tRNA synthetases"/>
    <property type="match status" value="1"/>
</dbReference>
<feature type="compositionally biased region" description="Low complexity" evidence="15">
    <location>
        <begin position="86"/>
        <end position="99"/>
    </location>
</feature>
<dbReference type="CDD" id="cd00817">
    <property type="entry name" value="ValRS_core"/>
    <property type="match status" value="1"/>
</dbReference>
<comment type="similarity">
    <text evidence="3 14">Belongs to the class-I aminoacyl-tRNA synthetase family.</text>
</comment>
<dbReference type="FunFam" id="3.40.50.620:FF:000078">
    <property type="entry name" value="Valine--tRNA ligase, mitochondrial"/>
    <property type="match status" value="1"/>
</dbReference>
<evidence type="ECO:0000256" key="5">
    <source>
        <dbReference type="ARBA" id="ARBA00022490"/>
    </source>
</evidence>
<dbReference type="EMBL" id="KZ678519">
    <property type="protein sequence ID" value="PSR80812.1"/>
    <property type="molecule type" value="Genomic_DNA"/>
</dbReference>
<keyword evidence="10 14" id="KW-0030">Aminoacyl-tRNA synthetase</keyword>
<dbReference type="SUPFAM" id="SSF50677">
    <property type="entry name" value="ValRS/IleRS/LeuRS editing domain"/>
    <property type="match status" value="1"/>
</dbReference>
<evidence type="ECO:0000256" key="6">
    <source>
        <dbReference type="ARBA" id="ARBA00022598"/>
    </source>
</evidence>
<feature type="compositionally biased region" description="Low complexity" evidence="15">
    <location>
        <begin position="37"/>
        <end position="66"/>
    </location>
</feature>
<keyword evidence="5" id="KW-0963">Cytoplasm</keyword>
<dbReference type="InterPro" id="IPR009080">
    <property type="entry name" value="tRNAsynth_Ia_anticodon-bd"/>
</dbReference>
<comment type="catalytic activity">
    <reaction evidence="13">
        <text>tRNA(Val) + L-valine + ATP = L-valyl-tRNA(Val) + AMP + diphosphate</text>
        <dbReference type="Rhea" id="RHEA:10704"/>
        <dbReference type="Rhea" id="RHEA-COMP:9672"/>
        <dbReference type="Rhea" id="RHEA-COMP:9708"/>
        <dbReference type="ChEBI" id="CHEBI:30616"/>
        <dbReference type="ChEBI" id="CHEBI:33019"/>
        <dbReference type="ChEBI" id="CHEBI:57762"/>
        <dbReference type="ChEBI" id="CHEBI:78442"/>
        <dbReference type="ChEBI" id="CHEBI:78537"/>
        <dbReference type="ChEBI" id="CHEBI:456215"/>
        <dbReference type="EC" id="6.1.1.9"/>
    </reaction>
</comment>
<name>A0A2T3A0W6_9PEZI</name>
<comment type="subcellular location">
    <subcellularLocation>
        <location evidence="2">Cytoplasm</location>
    </subcellularLocation>
    <subcellularLocation>
        <location evidence="1">Mitochondrion</location>
    </subcellularLocation>
</comment>
<reference evidence="18 19" key="1">
    <citation type="journal article" date="2018" name="Mycol. Prog.">
        <title>Coniella lustricola, a new species from submerged detritus.</title>
        <authorList>
            <person name="Raudabaugh D.B."/>
            <person name="Iturriaga T."/>
            <person name="Carver A."/>
            <person name="Mondo S."/>
            <person name="Pangilinan J."/>
            <person name="Lipzen A."/>
            <person name="He G."/>
            <person name="Amirebrahimi M."/>
            <person name="Grigoriev I.V."/>
            <person name="Miller A.N."/>
        </authorList>
    </citation>
    <scope>NUCLEOTIDE SEQUENCE [LARGE SCALE GENOMIC DNA]</scope>
    <source>
        <strain evidence="18 19">B22-T-1</strain>
    </source>
</reference>
<dbReference type="CDD" id="cd07962">
    <property type="entry name" value="Anticodon_Ia_Val"/>
    <property type="match status" value="1"/>
</dbReference>
<evidence type="ECO:0000259" key="16">
    <source>
        <dbReference type="Pfam" id="PF00133"/>
    </source>
</evidence>
<dbReference type="STRING" id="2025994.A0A2T3A0W6"/>
<dbReference type="InterPro" id="IPR037118">
    <property type="entry name" value="Val-tRNA_synth_C_sf"/>
</dbReference>
<dbReference type="EC" id="6.1.1.9" evidence="4"/>
<gene>
    <name evidence="18" type="ORF">BD289DRAFT_484751</name>
</gene>
<evidence type="ECO:0000259" key="17">
    <source>
        <dbReference type="Pfam" id="PF08264"/>
    </source>
</evidence>
<evidence type="ECO:0000313" key="19">
    <source>
        <dbReference type="Proteomes" id="UP000241462"/>
    </source>
</evidence>
<keyword evidence="9 14" id="KW-0648">Protein biosynthesis</keyword>
<feature type="compositionally biased region" description="Basic and acidic residues" evidence="15">
    <location>
        <begin position="70"/>
        <end position="85"/>
    </location>
</feature>
<evidence type="ECO:0000256" key="9">
    <source>
        <dbReference type="ARBA" id="ARBA00022917"/>
    </source>
</evidence>
<dbReference type="GO" id="GO:0006438">
    <property type="term" value="P:valyl-tRNA aminoacylation"/>
    <property type="evidence" value="ECO:0007669"/>
    <property type="project" value="InterPro"/>
</dbReference>
<evidence type="ECO:0000256" key="4">
    <source>
        <dbReference type="ARBA" id="ARBA00013169"/>
    </source>
</evidence>
<dbReference type="PROSITE" id="PS00178">
    <property type="entry name" value="AA_TRNA_LIGASE_I"/>
    <property type="match status" value="1"/>
</dbReference>
<dbReference type="Gene3D" id="1.10.287.380">
    <property type="entry name" value="Valyl-tRNA synthetase, C-terminal domain"/>
    <property type="match status" value="1"/>
</dbReference>
<evidence type="ECO:0000256" key="1">
    <source>
        <dbReference type="ARBA" id="ARBA00004173"/>
    </source>
</evidence>
<dbReference type="GO" id="GO:0002161">
    <property type="term" value="F:aminoacyl-tRNA deacylase activity"/>
    <property type="evidence" value="ECO:0007669"/>
    <property type="project" value="InterPro"/>
</dbReference>
<dbReference type="AlphaFoldDB" id="A0A2T3A0W6"/>
<dbReference type="Pfam" id="PF00133">
    <property type="entry name" value="tRNA-synt_1"/>
    <property type="match status" value="1"/>
</dbReference>
<dbReference type="OrthoDB" id="629407at2759"/>
<dbReference type="Gene3D" id="1.10.730.10">
    <property type="entry name" value="Isoleucyl-tRNA Synthetase, Domain 1"/>
    <property type="match status" value="1"/>
</dbReference>
<dbReference type="PRINTS" id="PR00986">
    <property type="entry name" value="TRNASYNTHVAL"/>
</dbReference>
<evidence type="ECO:0000256" key="13">
    <source>
        <dbReference type="ARBA" id="ARBA00047552"/>
    </source>
</evidence>
<dbReference type="Pfam" id="PF08264">
    <property type="entry name" value="Anticodon_1"/>
    <property type="match status" value="1"/>
</dbReference>
<dbReference type="InterPro" id="IPR009008">
    <property type="entry name" value="Val/Leu/Ile-tRNA-synth_edit"/>
</dbReference>
<evidence type="ECO:0000256" key="12">
    <source>
        <dbReference type="ARBA" id="ARBA00040837"/>
    </source>
</evidence>
<dbReference type="GO" id="GO:0005524">
    <property type="term" value="F:ATP binding"/>
    <property type="evidence" value="ECO:0007669"/>
    <property type="project" value="UniProtKB-KW"/>
</dbReference>
<evidence type="ECO:0000256" key="15">
    <source>
        <dbReference type="SAM" id="MobiDB-lite"/>
    </source>
</evidence>
<dbReference type="InterPro" id="IPR033705">
    <property type="entry name" value="Anticodon_Ia_Val"/>
</dbReference>
<dbReference type="PANTHER" id="PTHR11946">
    <property type="entry name" value="VALYL-TRNA SYNTHETASES"/>
    <property type="match status" value="1"/>
</dbReference>
<evidence type="ECO:0000256" key="11">
    <source>
        <dbReference type="ARBA" id="ARBA00029936"/>
    </source>
</evidence>
<dbReference type="NCBIfam" id="NF004349">
    <property type="entry name" value="PRK05729.1"/>
    <property type="match status" value="1"/>
</dbReference>
<dbReference type="Gene3D" id="3.40.50.620">
    <property type="entry name" value="HUPs"/>
    <property type="match status" value="2"/>
</dbReference>